<evidence type="ECO:0000256" key="3">
    <source>
        <dbReference type="ARBA" id="ARBA00022741"/>
    </source>
</evidence>
<dbReference type="FunFam" id="3.30.230.10:FF:000019">
    <property type="entry name" value="Lon protease homolog 2, peroxisomal"/>
    <property type="match status" value="1"/>
</dbReference>
<dbReference type="Gene3D" id="1.20.58.1480">
    <property type="match status" value="1"/>
</dbReference>
<keyword evidence="3 8" id="KW-0547">Nucleotide-binding</keyword>
<dbReference type="Pfam" id="PF00004">
    <property type="entry name" value="AAA"/>
    <property type="match status" value="1"/>
</dbReference>
<dbReference type="Pfam" id="PF02190">
    <property type="entry name" value="LON_substr_bdg"/>
    <property type="match status" value="1"/>
</dbReference>
<dbReference type="AlphaFoldDB" id="A0A1X0RLP9"/>
<feature type="active site" evidence="9 11">
    <location>
        <position position="738"/>
    </location>
</feature>
<dbReference type="PIRSF" id="PIRSF001174">
    <property type="entry name" value="Lon_proteas"/>
    <property type="match status" value="1"/>
</dbReference>
<dbReference type="InterPro" id="IPR015947">
    <property type="entry name" value="PUA-like_sf"/>
</dbReference>
<evidence type="ECO:0000256" key="5">
    <source>
        <dbReference type="ARBA" id="ARBA00022825"/>
    </source>
</evidence>
<dbReference type="GO" id="GO:0005524">
    <property type="term" value="F:ATP binding"/>
    <property type="evidence" value="ECO:0007669"/>
    <property type="project" value="UniProtKB-KW"/>
</dbReference>
<dbReference type="EMBL" id="KV921582">
    <property type="protein sequence ID" value="ORE12952.1"/>
    <property type="molecule type" value="Genomic_DNA"/>
</dbReference>
<dbReference type="SUPFAM" id="SSF52540">
    <property type="entry name" value="P-loop containing nucleoside triphosphate hydrolases"/>
    <property type="match status" value="1"/>
</dbReference>
<evidence type="ECO:0000256" key="4">
    <source>
        <dbReference type="ARBA" id="ARBA00022801"/>
    </source>
</evidence>
<dbReference type="PROSITE" id="PS51787">
    <property type="entry name" value="LON_N"/>
    <property type="match status" value="1"/>
</dbReference>
<proteinExistence type="inferred from homology"/>
<dbReference type="CDD" id="cd19500">
    <property type="entry name" value="RecA-like_Lon"/>
    <property type="match status" value="1"/>
</dbReference>
<dbReference type="SUPFAM" id="SSF88697">
    <property type="entry name" value="PUA domain-like"/>
    <property type="match status" value="1"/>
</dbReference>
<dbReference type="Gene3D" id="1.20.5.5270">
    <property type="match status" value="1"/>
</dbReference>
<keyword evidence="1" id="KW-0963">Cytoplasm</keyword>
<accession>A0A1X0RLP9</accession>
<sequence length="849" mass="95286">MQFPEDLVILPLESKVLLPSVVLRLTIRGKEASELVKTYFKHSQNSSIYIACIPLLPFKKKETNPDVAMNIASQAPQVPVTPTVNPDGIKEDGLILWKDKKRLMKYGCVARITRVQRSGTNLFGVFVEGLGRFRVNQVYERDLPPAKHWANVSYYPDIIDADDHDIEKFKELGQAFVSRMRKLKLPDALLEPLTKLVNNKPVPFLVDLFSSLIETTFEEKLKMLSSPTLKCRIHMMNDWIIRQLHVLQLTDTIGMGVEGSLSKRQREFYLRQQLEAIQEELKGNSRSESLIAEGDELSDLYKKLAEARLPNDALIAAQRELKRMKHLQPASSEYGVARHYLEWMSDLPWNQFTQDNLNLQKVKHVLDSDHFGLNIVKKRIIEYLSVIKVKDDLKAPILCLVGPPGVGKTSLGVSIARSMSRHFHRISLGGVHDEAEIRGHRRTYVGAMPGVIIQGLRKSRVKNPLFLLDEIDKLASSSHHGDPAAALLEVLDPEQNDTFTDHYLNVPFDLSNILFVATANSLDTIPEPLLDRMEVIELHGYTFDEKLYIAKTYLIPKQINAHGLELQHIQISDDTILRIAESYTRESGVRNLERMLASVIRAKCVQLAELKEGGEEGLYDSRVTVEDISQILGQNVKFEKEVFERNPCPGVVIGLAYSGSGHGGIMFVEATKMPGSGKLHLTGSLGNVLQESAQIALSWVKANAFGLGLTLHPKERLAKDDDIHIHLPHGSIPKDGPSAGITLICALVSLYSNKCIPTTVAMTGEISLRGQVLPVGGIKEKVISAHRAGIRKIIIPFRNKRDVEATVPETVQADIVFSFVQDIWQMLHVAFENEKWSAQSRRNMMESRL</sequence>
<dbReference type="InterPro" id="IPR008269">
    <property type="entry name" value="Lon_proteolytic"/>
</dbReference>
<evidence type="ECO:0000256" key="7">
    <source>
        <dbReference type="ARBA" id="ARBA00023016"/>
    </source>
</evidence>
<dbReference type="GO" id="GO:0016887">
    <property type="term" value="F:ATP hydrolysis activity"/>
    <property type="evidence" value="ECO:0007669"/>
    <property type="project" value="InterPro"/>
</dbReference>
<evidence type="ECO:0000256" key="1">
    <source>
        <dbReference type="ARBA" id="ARBA00022490"/>
    </source>
</evidence>
<protein>
    <recommendedName>
        <fullName evidence="8 13">Lon protease homolog</fullName>
        <ecNumber evidence="8 13">3.4.21.-</ecNumber>
    </recommendedName>
</protein>
<evidence type="ECO:0000256" key="10">
    <source>
        <dbReference type="PIRSR" id="PIRSR001174-2"/>
    </source>
</evidence>
<dbReference type="InterPro" id="IPR054594">
    <property type="entry name" value="Lon_lid"/>
</dbReference>
<comment type="similarity">
    <text evidence="8 11 12">Belongs to the peptidase S16 family.</text>
</comment>
<keyword evidence="7" id="KW-0346">Stress response</keyword>
<reference evidence="16 17" key="1">
    <citation type="journal article" date="2016" name="Proc. Natl. Acad. Sci. U.S.A.">
        <title>Lipid metabolic changes in an early divergent fungus govern the establishment of a mutualistic symbiosis with endobacteria.</title>
        <authorList>
            <person name="Lastovetsky O.A."/>
            <person name="Gaspar M.L."/>
            <person name="Mondo S.J."/>
            <person name="LaButti K.M."/>
            <person name="Sandor L."/>
            <person name="Grigoriev I.V."/>
            <person name="Henry S.A."/>
            <person name="Pawlowska T.E."/>
        </authorList>
    </citation>
    <scope>NUCLEOTIDE SEQUENCE [LARGE SCALE GENOMIC DNA]</scope>
    <source>
        <strain evidence="16 17">ATCC 11559</strain>
    </source>
</reference>
<dbReference type="EC" id="3.4.21.-" evidence="8 13"/>
<evidence type="ECO:0000256" key="9">
    <source>
        <dbReference type="PIRSR" id="PIRSR001174-1"/>
    </source>
</evidence>
<dbReference type="Gene3D" id="1.10.8.60">
    <property type="match status" value="1"/>
</dbReference>
<dbReference type="NCBIfam" id="TIGR00763">
    <property type="entry name" value="lon"/>
    <property type="match status" value="1"/>
</dbReference>
<evidence type="ECO:0000256" key="12">
    <source>
        <dbReference type="RuleBase" id="RU000591"/>
    </source>
</evidence>
<dbReference type="Proteomes" id="UP000242381">
    <property type="component" value="Unassembled WGS sequence"/>
</dbReference>
<keyword evidence="4 8" id="KW-0378">Hydrolase</keyword>
<feature type="domain" description="Lon N-terminal" evidence="15">
    <location>
        <begin position="7"/>
        <end position="244"/>
    </location>
</feature>
<dbReference type="SUPFAM" id="SSF54211">
    <property type="entry name" value="Ribosomal protein S5 domain 2-like"/>
    <property type="match status" value="1"/>
</dbReference>
<dbReference type="PROSITE" id="PS51786">
    <property type="entry name" value="LON_PROTEOLYTIC"/>
    <property type="match status" value="1"/>
</dbReference>
<feature type="domain" description="Lon proteolytic" evidence="14">
    <location>
        <begin position="646"/>
        <end position="833"/>
    </location>
</feature>
<evidence type="ECO:0000259" key="15">
    <source>
        <dbReference type="PROSITE" id="PS51787"/>
    </source>
</evidence>
<dbReference type="PROSITE" id="PS01046">
    <property type="entry name" value="LON_SER"/>
    <property type="match status" value="1"/>
</dbReference>
<dbReference type="InterPro" id="IPR008268">
    <property type="entry name" value="Peptidase_S16_AS"/>
</dbReference>
<dbReference type="GO" id="GO:0030163">
    <property type="term" value="P:protein catabolic process"/>
    <property type="evidence" value="ECO:0007669"/>
    <property type="project" value="InterPro"/>
</dbReference>
<dbReference type="InterPro" id="IPR003111">
    <property type="entry name" value="Lon_prtase_N"/>
</dbReference>
<name>A0A1X0RLP9_RHIZD</name>
<dbReference type="InterPro" id="IPR004815">
    <property type="entry name" value="Lon_bac/euk-typ"/>
</dbReference>
<evidence type="ECO:0000259" key="14">
    <source>
        <dbReference type="PROSITE" id="PS51786"/>
    </source>
</evidence>
<keyword evidence="2 8" id="KW-0645">Protease</keyword>
<keyword evidence="6 8" id="KW-0067">ATP-binding</keyword>
<evidence type="ECO:0000256" key="11">
    <source>
        <dbReference type="PROSITE-ProRule" id="PRU01122"/>
    </source>
</evidence>
<organism evidence="16 17">
    <name type="scientific">Rhizopus microsporus</name>
    <dbReference type="NCBI Taxonomy" id="58291"/>
    <lineage>
        <taxon>Eukaryota</taxon>
        <taxon>Fungi</taxon>
        <taxon>Fungi incertae sedis</taxon>
        <taxon>Mucoromycota</taxon>
        <taxon>Mucoromycotina</taxon>
        <taxon>Mucoromycetes</taxon>
        <taxon>Mucorales</taxon>
        <taxon>Mucorineae</taxon>
        <taxon>Rhizopodaceae</taxon>
        <taxon>Rhizopus</taxon>
    </lineage>
</organism>
<dbReference type="Gene3D" id="2.30.130.40">
    <property type="entry name" value="LON domain-like"/>
    <property type="match status" value="1"/>
</dbReference>
<dbReference type="SMART" id="SM00464">
    <property type="entry name" value="LON"/>
    <property type="match status" value="1"/>
</dbReference>
<evidence type="ECO:0000256" key="6">
    <source>
        <dbReference type="ARBA" id="ARBA00022840"/>
    </source>
</evidence>
<gene>
    <name evidence="16" type="ORF">BCV71DRAFT_279622</name>
</gene>
<dbReference type="Gene3D" id="3.40.50.300">
    <property type="entry name" value="P-loop containing nucleotide triphosphate hydrolases"/>
    <property type="match status" value="1"/>
</dbReference>
<evidence type="ECO:0000256" key="13">
    <source>
        <dbReference type="RuleBase" id="RU000592"/>
    </source>
</evidence>
<dbReference type="GO" id="GO:0004252">
    <property type="term" value="F:serine-type endopeptidase activity"/>
    <property type="evidence" value="ECO:0007669"/>
    <property type="project" value="UniProtKB-UniRule"/>
</dbReference>
<evidence type="ECO:0000313" key="16">
    <source>
        <dbReference type="EMBL" id="ORE12952.1"/>
    </source>
</evidence>
<evidence type="ECO:0000256" key="8">
    <source>
        <dbReference type="PIRNR" id="PIRNR001174"/>
    </source>
</evidence>
<dbReference type="Pfam" id="PF22667">
    <property type="entry name" value="Lon_lid"/>
    <property type="match status" value="1"/>
</dbReference>
<dbReference type="Pfam" id="PF05362">
    <property type="entry name" value="Lon_C"/>
    <property type="match status" value="1"/>
</dbReference>
<dbReference type="InterPro" id="IPR003593">
    <property type="entry name" value="AAA+_ATPase"/>
</dbReference>
<dbReference type="InterPro" id="IPR046336">
    <property type="entry name" value="Lon_prtase_N_sf"/>
</dbReference>
<feature type="active site" evidence="9 11">
    <location>
        <position position="781"/>
    </location>
</feature>
<dbReference type="InterPro" id="IPR020568">
    <property type="entry name" value="Ribosomal_Su5_D2-typ_SF"/>
</dbReference>
<dbReference type="InterPro" id="IPR027065">
    <property type="entry name" value="Lon_Prtase"/>
</dbReference>
<dbReference type="FunFam" id="3.40.50.300:FF:000382">
    <property type="entry name" value="Lon protease homolog 2, peroxisomal"/>
    <property type="match status" value="1"/>
</dbReference>
<dbReference type="GO" id="GO:0006508">
    <property type="term" value="P:proteolysis"/>
    <property type="evidence" value="ECO:0007669"/>
    <property type="project" value="UniProtKB-KW"/>
</dbReference>
<dbReference type="PANTHER" id="PTHR10046">
    <property type="entry name" value="ATP DEPENDENT LON PROTEASE FAMILY MEMBER"/>
    <property type="match status" value="1"/>
</dbReference>
<dbReference type="GO" id="GO:0004176">
    <property type="term" value="F:ATP-dependent peptidase activity"/>
    <property type="evidence" value="ECO:0007669"/>
    <property type="project" value="UniProtKB-UniRule"/>
</dbReference>
<dbReference type="InterPro" id="IPR003959">
    <property type="entry name" value="ATPase_AAA_core"/>
</dbReference>
<dbReference type="PRINTS" id="PR00830">
    <property type="entry name" value="ENDOLAPTASE"/>
</dbReference>
<dbReference type="Gene3D" id="3.30.230.10">
    <property type="match status" value="1"/>
</dbReference>
<dbReference type="InterPro" id="IPR027417">
    <property type="entry name" value="P-loop_NTPase"/>
</dbReference>
<dbReference type="InterPro" id="IPR014721">
    <property type="entry name" value="Ribsml_uS5_D2-typ_fold_subgr"/>
</dbReference>
<evidence type="ECO:0000313" key="17">
    <source>
        <dbReference type="Proteomes" id="UP000242381"/>
    </source>
</evidence>
<dbReference type="VEuPathDB" id="FungiDB:BCV72DRAFT_301349"/>
<dbReference type="FunFam" id="1.20.5.5270:FF:000002">
    <property type="entry name" value="Lon protease homolog"/>
    <property type="match status" value="1"/>
</dbReference>
<evidence type="ECO:0000256" key="2">
    <source>
        <dbReference type="ARBA" id="ARBA00022670"/>
    </source>
</evidence>
<keyword evidence="5 8" id="KW-0720">Serine protease</keyword>
<dbReference type="OMA" id="VYPYMIL"/>
<dbReference type="SMART" id="SM00382">
    <property type="entry name" value="AAA"/>
    <property type="match status" value="1"/>
</dbReference>
<feature type="binding site" evidence="10">
    <location>
        <begin position="402"/>
        <end position="409"/>
    </location>
    <ligand>
        <name>ATP</name>
        <dbReference type="ChEBI" id="CHEBI:30616"/>
    </ligand>
</feature>